<evidence type="ECO:0000256" key="1">
    <source>
        <dbReference type="ARBA" id="ARBA00012528"/>
    </source>
</evidence>
<feature type="transmembrane region" description="Helical" evidence="2">
    <location>
        <begin position="6"/>
        <end position="26"/>
    </location>
</feature>
<dbReference type="NCBIfam" id="TIGR00254">
    <property type="entry name" value="GGDEF"/>
    <property type="match status" value="1"/>
</dbReference>
<evidence type="ECO:0000256" key="2">
    <source>
        <dbReference type="SAM" id="Phobius"/>
    </source>
</evidence>
<dbReference type="GO" id="GO:0052621">
    <property type="term" value="F:diguanylate cyclase activity"/>
    <property type="evidence" value="ECO:0007669"/>
    <property type="project" value="UniProtKB-EC"/>
</dbReference>
<dbReference type="STRING" id="1121477.SAMN02745223_00819"/>
<protein>
    <recommendedName>
        <fullName evidence="1">diguanylate cyclase</fullName>
        <ecNumber evidence="1">2.7.7.65</ecNumber>
    </recommendedName>
</protein>
<dbReference type="OrthoDB" id="9812260at2"/>
<dbReference type="EC" id="2.7.7.65" evidence="1"/>
<feature type="transmembrane region" description="Helical" evidence="2">
    <location>
        <begin position="61"/>
        <end position="83"/>
    </location>
</feature>
<accession>A0A0F5L4N4</accession>
<reference evidence="4 6" key="1">
    <citation type="submission" date="2015-03" db="EMBL/GenBank/DDBJ databases">
        <authorList>
            <person name="Hassan Y.I."/>
            <person name="Lepp D."/>
            <person name="Zhou T."/>
        </authorList>
    </citation>
    <scope>NUCLEOTIDE SEQUENCE [LARGE SCALE GENOMIC DNA]</scope>
    <source>
        <strain evidence="4 6">DSM 17137</strain>
    </source>
</reference>
<feature type="transmembrane region" description="Helical" evidence="2">
    <location>
        <begin position="148"/>
        <end position="173"/>
    </location>
</feature>
<keyword evidence="2" id="KW-1133">Transmembrane helix</keyword>
<keyword evidence="6" id="KW-1185">Reference proteome</keyword>
<sequence length="397" mass="42802">MALDFLTLYIVILLNSLTVSVIWAAIVVSYRPLIAARYWLAGCLLMTLGGAVLAIQGNAGALAPAVIGNGIVILGFFQLWVGVRRFFGAAGRQDVAVICTLASVVMMLVFHDNDRARSVVYSAGQSMPMLLGIIFVMTRRQYAAGRYIAAFAMAVGFVGHVSTITSNALVMAGHLDFAVFYQIASYNLLCVIFSGVVWNFGFAVMTIERLRAEVAELADRDELTGLANRRKLNERLAQEQVRAKSNGRRYALMVIDFDEFKEINDAHGHAAGDAALVHFAGVAGAVMRDGDLLARQGGDEFCALMPETDADAAMVAARRIQAELAASPLHWRDRRLTLRVSIGVADGPNGDAETHTSVLARADAALYRVKSAGRNGVAAFDAGVRQPLRLVRAPQAD</sequence>
<evidence type="ECO:0000313" key="5">
    <source>
        <dbReference type="EMBL" id="SHE65950.1"/>
    </source>
</evidence>
<feature type="transmembrane region" description="Helical" evidence="2">
    <location>
        <begin position="95"/>
        <end position="112"/>
    </location>
</feature>
<dbReference type="PANTHER" id="PTHR45138:SF24">
    <property type="entry name" value="DIGUANYLATE CYCLASE DGCC-RELATED"/>
    <property type="match status" value="1"/>
</dbReference>
<dbReference type="InterPro" id="IPR029787">
    <property type="entry name" value="Nucleotide_cyclase"/>
</dbReference>
<dbReference type="PANTHER" id="PTHR45138">
    <property type="entry name" value="REGULATORY COMPONENTS OF SENSORY TRANSDUCTION SYSTEM"/>
    <property type="match status" value="1"/>
</dbReference>
<evidence type="ECO:0000313" key="6">
    <source>
        <dbReference type="Proteomes" id="UP000033608"/>
    </source>
</evidence>
<evidence type="ECO:0000313" key="7">
    <source>
        <dbReference type="Proteomes" id="UP000184533"/>
    </source>
</evidence>
<dbReference type="InterPro" id="IPR050469">
    <property type="entry name" value="Diguanylate_Cyclase"/>
</dbReference>
<dbReference type="Gene3D" id="3.30.70.270">
    <property type="match status" value="1"/>
</dbReference>
<dbReference type="Pfam" id="PF00990">
    <property type="entry name" value="GGDEF"/>
    <property type="match status" value="1"/>
</dbReference>
<dbReference type="Proteomes" id="UP000033608">
    <property type="component" value="Unassembled WGS sequence"/>
</dbReference>
<dbReference type="RefSeq" id="WP_046136720.1">
    <property type="nucleotide sequence ID" value="NZ_FQVC01000002.1"/>
</dbReference>
<feature type="transmembrane region" description="Helical" evidence="2">
    <location>
        <begin position="38"/>
        <end position="55"/>
    </location>
</feature>
<name>A0A0F5L4N4_9HYPH</name>
<keyword evidence="2" id="KW-0472">Membrane</keyword>
<dbReference type="Proteomes" id="UP000184533">
    <property type="component" value="Unassembled WGS sequence"/>
</dbReference>
<organism evidence="4 6">
    <name type="scientific">Devosia limi DSM 17137</name>
    <dbReference type="NCBI Taxonomy" id="1121477"/>
    <lineage>
        <taxon>Bacteria</taxon>
        <taxon>Pseudomonadati</taxon>
        <taxon>Pseudomonadota</taxon>
        <taxon>Alphaproteobacteria</taxon>
        <taxon>Hyphomicrobiales</taxon>
        <taxon>Devosiaceae</taxon>
        <taxon>Devosia</taxon>
    </lineage>
</organism>
<feature type="transmembrane region" description="Helical" evidence="2">
    <location>
        <begin position="179"/>
        <end position="201"/>
    </location>
</feature>
<feature type="transmembrane region" description="Helical" evidence="2">
    <location>
        <begin position="118"/>
        <end position="136"/>
    </location>
</feature>
<dbReference type="AlphaFoldDB" id="A0A0F5L4N4"/>
<dbReference type="GO" id="GO:0005886">
    <property type="term" value="C:plasma membrane"/>
    <property type="evidence" value="ECO:0007669"/>
    <property type="project" value="TreeGrafter"/>
</dbReference>
<dbReference type="CDD" id="cd01949">
    <property type="entry name" value="GGDEF"/>
    <property type="match status" value="1"/>
</dbReference>
<dbReference type="PATRIC" id="fig|1121477.3.peg.424"/>
<gene>
    <name evidence="5" type="ORF">SAMN02745223_00819</name>
    <name evidence="4" type="ORF">VW29_18310</name>
</gene>
<keyword evidence="2" id="KW-0812">Transmembrane</keyword>
<dbReference type="EMBL" id="LAJF01000137">
    <property type="protein sequence ID" value="KKB77318.1"/>
    <property type="molecule type" value="Genomic_DNA"/>
</dbReference>
<dbReference type="SUPFAM" id="SSF55073">
    <property type="entry name" value="Nucleotide cyclase"/>
    <property type="match status" value="1"/>
</dbReference>
<dbReference type="EMBL" id="FQVC01000002">
    <property type="protein sequence ID" value="SHE65950.1"/>
    <property type="molecule type" value="Genomic_DNA"/>
</dbReference>
<dbReference type="InterPro" id="IPR043128">
    <property type="entry name" value="Rev_trsase/Diguanyl_cyclase"/>
</dbReference>
<dbReference type="FunFam" id="3.30.70.270:FF:000001">
    <property type="entry name" value="Diguanylate cyclase domain protein"/>
    <property type="match status" value="1"/>
</dbReference>
<evidence type="ECO:0000313" key="4">
    <source>
        <dbReference type="EMBL" id="KKB77318.1"/>
    </source>
</evidence>
<evidence type="ECO:0000259" key="3">
    <source>
        <dbReference type="PROSITE" id="PS50887"/>
    </source>
</evidence>
<dbReference type="InterPro" id="IPR000160">
    <property type="entry name" value="GGDEF_dom"/>
</dbReference>
<dbReference type="SMART" id="SM00267">
    <property type="entry name" value="GGDEF"/>
    <property type="match status" value="1"/>
</dbReference>
<reference evidence="5 7" key="2">
    <citation type="submission" date="2016-11" db="EMBL/GenBank/DDBJ databases">
        <authorList>
            <person name="Jaros S."/>
            <person name="Januszkiewicz K."/>
            <person name="Wedrychowicz H."/>
        </authorList>
    </citation>
    <scope>NUCLEOTIDE SEQUENCE [LARGE SCALE GENOMIC DNA]</scope>
    <source>
        <strain evidence="5 7">DSM 17137</strain>
    </source>
</reference>
<dbReference type="PROSITE" id="PS50887">
    <property type="entry name" value="GGDEF"/>
    <property type="match status" value="1"/>
</dbReference>
<proteinExistence type="predicted"/>
<dbReference type="GO" id="GO:1902201">
    <property type="term" value="P:negative regulation of bacterial-type flagellum-dependent cell motility"/>
    <property type="evidence" value="ECO:0007669"/>
    <property type="project" value="TreeGrafter"/>
</dbReference>
<dbReference type="GO" id="GO:0043709">
    <property type="term" value="P:cell adhesion involved in single-species biofilm formation"/>
    <property type="evidence" value="ECO:0007669"/>
    <property type="project" value="TreeGrafter"/>
</dbReference>
<feature type="domain" description="GGDEF" evidence="3">
    <location>
        <begin position="248"/>
        <end position="382"/>
    </location>
</feature>